<name>A0ABV3X8G7_9ACTN</name>
<sequence>MSLDQRGWTTLLRQIHKGQCTPVIGAGASATIVPGAARLARSWAREYDYPLADDQDLARVSQYIALVDYPARPKEMMLEALAAVGDVDLGGTPYPYLAQLPFPLYITTNYDDMICRSLRPEKSPAIDYCRWNDYESIEERVPPGRTHRPSVAQPLVYHLHGQADWIDSLVLTEEDYLDFLISAAEDSQHRSQFLRSDIRTALAGSSLLFIGYRLSDWTFRVLFRGLMRTIRANTQKPAVAIQLVPGEDEVAPGKVAEAQEYLQRYLTQLHHVPSLAMYWGDATQFARELLERYEEYVRGGD</sequence>
<organism evidence="1 2">
    <name type="scientific">Geodermatophilus maliterrae</name>
    <dbReference type="NCBI Taxonomy" id="3162531"/>
    <lineage>
        <taxon>Bacteria</taxon>
        <taxon>Bacillati</taxon>
        <taxon>Actinomycetota</taxon>
        <taxon>Actinomycetes</taxon>
        <taxon>Geodermatophilales</taxon>
        <taxon>Geodermatophilaceae</taxon>
        <taxon>Geodermatophilus</taxon>
    </lineage>
</organism>
<dbReference type="RefSeq" id="WP_369202106.1">
    <property type="nucleotide sequence ID" value="NZ_JBFNXQ010000001.1"/>
</dbReference>
<accession>A0ABV3X8G7</accession>
<dbReference type="Proteomes" id="UP001560045">
    <property type="component" value="Unassembled WGS sequence"/>
</dbReference>
<proteinExistence type="predicted"/>
<protein>
    <submittedName>
        <fullName evidence="1">SIR2 family protein</fullName>
    </submittedName>
</protein>
<reference evidence="1 2" key="1">
    <citation type="submission" date="2024-06" db="EMBL/GenBank/DDBJ databases">
        <title>Draft genome sequence of Geodermatophilus badlandi, a novel member of the Geodermatophilaceae isolated from badland sedimentary rocks in the Red desert, Wyoming, USA.</title>
        <authorList>
            <person name="Ben Tekaya S."/>
            <person name="Nouioui I."/>
            <person name="Flores G.M."/>
            <person name="Shaal M.N."/>
            <person name="Bredoire F."/>
            <person name="Basile F."/>
            <person name="Van Diepen L."/>
            <person name="Ward N.L."/>
        </authorList>
    </citation>
    <scope>NUCLEOTIDE SEQUENCE [LARGE SCALE GENOMIC DNA]</scope>
    <source>
        <strain evidence="1 2">WL48A</strain>
    </source>
</reference>
<keyword evidence="2" id="KW-1185">Reference proteome</keyword>
<evidence type="ECO:0000313" key="1">
    <source>
        <dbReference type="EMBL" id="MEX5716837.1"/>
    </source>
</evidence>
<gene>
    <name evidence="1" type="ORF">ABQ292_00465</name>
</gene>
<comment type="caution">
    <text evidence="1">The sequence shown here is derived from an EMBL/GenBank/DDBJ whole genome shotgun (WGS) entry which is preliminary data.</text>
</comment>
<dbReference type="Pfam" id="PF13289">
    <property type="entry name" value="SIR2_2"/>
    <property type="match status" value="1"/>
</dbReference>
<evidence type="ECO:0000313" key="2">
    <source>
        <dbReference type="Proteomes" id="UP001560045"/>
    </source>
</evidence>
<dbReference type="EMBL" id="JBFNXQ010000001">
    <property type="protein sequence ID" value="MEX5716837.1"/>
    <property type="molecule type" value="Genomic_DNA"/>
</dbReference>